<dbReference type="AlphaFoldDB" id="A0AAZ1XTH9"/>
<keyword evidence="2" id="KW-0732">Signal</keyword>
<feature type="active site" evidence="1">
    <location>
        <position position="169"/>
    </location>
</feature>
<sequence>SFQRDLTTLLLLLLLGLSQAHPLMEERGGGEDQVEEDHTTDITTRILTANNGSNEILLEGDILLPKSRNAIKCQSYQSCLWQKDNNGLVTIPFTISSEYSSGERQLIRNALQSFHSQTCVRFVDRQYQNDYISIESQNGCFSPLGRQGGKQVLSLNRQGCIYFGIVQHEVNHALGFQHEQTRSDRDYYVQDQLGEHRPTDGLQPDKTAFSINGRDTITPIPNPNVQIGQRQGMSYWDITRINLLYANIYTCRRAEN</sequence>
<keyword evidence="5" id="KW-1185">Reference proteome</keyword>
<keyword evidence="1 2" id="KW-0479">Metal-binding</keyword>
<feature type="signal peptide" evidence="2">
    <location>
        <begin position="1"/>
        <end position="20"/>
    </location>
</feature>
<dbReference type="Ensembl" id="ENSOABT00000073414.1">
    <property type="protein sequence ID" value="ENSOABP00000070865.1"/>
    <property type="gene ID" value="ENSOABG00000020390.2"/>
</dbReference>
<dbReference type="InterPro" id="IPR024079">
    <property type="entry name" value="MetalloPept_cat_dom_sf"/>
</dbReference>
<feature type="binding site" evidence="1">
    <location>
        <position position="168"/>
    </location>
    <ligand>
        <name>Zn(2+)</name>
        <dbReference type="ChEBI" id="CHEBI:29105"/>
        <note>catalytic</note>
    </ligand>
</feature>
<dbReference type="Pfam" id="PF01400">
    <property type="entry name" value="Astacin"/>
    <property type="match status" value="1"/>
</dbReference>
<evidence type="ECO:0000256" key="2">
    <source>
        <dbReference type="RuleBase" id="RU361183"/>
    </source>
</evidence>
<proteinExistence type="predicted"/>
<reference evidence="4" key="3">
    <citation type="submission" date="2025-09" db="UniProtKB">
        <authorList>
            <consortium name="Ensembl"/>
        </authorList>
    </citation>
    <scope>IDENTIFICATION</scope>
</reference>
<evidence type="ECO:0000313" key="4">
    <source>
        <dbReference type="Ensembl" id="ENSOABP00000070865.1"/>
    </source>
</evidence>
<dbReference type="GO" id="GO:0004222">
    <property type="term" value="F:metalloendopeptidase activity"/>
    <property type="evidence" value="ECO:0007669"/>
    <property type="project" value="UniProtKB-UniRule"/>
</dbReference>
<evidence type="ECO:0000259" key="3">
    <source>
        <dbReference type="PROSITE" id="PS51864"/>
    </source>
</evidence>
<dbReference type="PANTHER" id="PTHR10127">
    <property type="entry name" value="DISCOIDIN, CUB, EGF, LAMININ , AND ZINC METALLOPROTEASE DOMAIN CONTAINING"/>
    <property type="match status" value="1"/>
</dbReference>
<evidence type="ECO:0000256" key="1">
    <source>
        <dbReference type="PROSITE-ProRule" id="PRU01211"/>
    </source>
</evidence>
<dbReference type="PRINTS" id="PR00480">
    <property type="entry name" value="ASTACIN"/>
</dbReference>
<comment type="caution">
    <text evidence="1">Lacks conserved residue(s) required for the propagation of feature annotation.</text>
</comment>
<feature type="domain" description="Peptidase M12A" evidence="3">
    <location>
        <begin position="69"/>
        <end position="252"/>
    </location>
</feature>
<keyword evidence="1 2" id="KW-0482">Metalloprotease</keyword>
<dbReference type="SUPFAM" id="SSF55486">
    <property type="entry name" value="Metalloproteases ('zincins'), catalytic domain"/>
    <property type="match status" value="1"/>
</dbReference>
<protein>
    <recommendedName>
        <fullName evidence="2">Metalloendopeptidase</fullName>
        <ecNumber evidence="2">3.4.24.-</ecNumber>
    </recommendedName>
</protein>
<feature type="chain" id="PRO_5044048677" description="Metalloendopeptidase" evidence="2">
    <location>
        <begin position="21"/>
        <end position="256"/>
    </location>
</feature>
<reference evidence="5" key="1">
    <citation type="submission" date="2020-03" db="EMBL/GenBank/DDBJ databases">
        <title>Evolution of repeat sequences and sex chromosomes of tilapia species revealed by chromosome-level genomes.</title>
        <authorList>
            <person name="Xu L."/>
            <person name="Tao W."/>
            <person name="Wang D."/>
            <person name="Zhou Q."/>
        </authorList>
    </citation>
    <scope>NUCLEOTIDE SEQUENCE [LARGE SCALE GENOMIC DNA]</scope>
    <source>
        <strain evidence="5">Israel</strain>
    </source>
</reference>
<dbReference type="Proteomes" id="UP000472276">
    <property type="component" value="Unassembled WGS sequence"/>
</dbReference>
<dbReference type="PANTHER" id="PTHR10127:SF839">
    <property type="entry name" value="HATCHING ENZYME 1.2-RELATED"/>
    <property type="match status" value="1"/>
</dbReference>
<dbReference type="GO" id="GO:0008270">
    <property type="term" value="F:zinc ion binding"/>
    <property type="evidence" value="ECO:0007669"/>
    <property type="project" value="UniProtKB-UniRule"/>
</dbReference>
<feature type="binding site" evidence="1">
    <location>
        <position position="178"/>
    </location>
    <ligand>
        <name>Zn(2+)</name>
        <dbReference type="ChEBI" id="CHEBI:29105"/>
        <note>catalytic</note>
    </ligand>
</feature>
<dbReference type="PROSITE" id="PS51864">
    <property type="entry name" value="ASTACIN"/>
    <property type="match status" value="1"/>
</dbReference>
<organism evidence="4 5">
    <name type="scientific">Oreochromis aureus</name>
    <name type="common">Israeli tilapia</name>
    <name type="synonym">Chromis aureus</name>
    <dbReference type="NCBI Taxonomy" id="47969"/>
    <lineage>
        <taxon>Eukaryota</taxon>
        <taxon>Metazoa</taxon>
        <taxon>Chordata</taxon>
        <taxon>Craniata</taxon>
        <taxon>Vertebrata</taxon>
        <taxon>Euteleostomi</taxon>
        <taxon>Actinopterygii</taxon>
        <taxon>Neopterygii</taxon>
        <taxon>Teleostei</taxon>
        <taxon>Neoteleostei</taxon>
        <taxon>Acanthomorphata</taxon>
        <taxon>Ovalentaria</taxon>
        <taxon>Cichlomorphae</taxon>
        <taxon>Cichliformes</taxon>
        <taxon>Cichlidae</taxon>
        <taxon>African cichlids</taxon>
        <taxon>Pseudocrenilabrinae</taxon>
        <taxon>Oreochromini</taxon>
        <taxon>Oreochromis</taxon>
    </lineage>
</organism>
<reference evidence="4" key="2">
    <citation type="submission" date="2025-08" db="UniProtKB">
        <authorList>
            <consortium name="Ensembl"/>
        </authorList>
    </citation>
    <scope>IDENTIFICATION</scope>
</reference>
<dbReference type="InterPro" id="IPR006026">
    <property type="entry name" value="Peptidase_Metallo"/>
</dbReference>
<accession>A0AAZ1XTH9</accession>
<comment type="cofactor">
    <cofactor evidence="1 2">
        <name>Zn(2+)</name>
        <dbReference type="ChEBI" id="CHEBI:29105"/>
    </cofactor>
    <text evidence="1 2">Binds 1 zinc ion per subunit.</text>
</comment>
<keyword evidence="1 2" id="KW-0645">Protease</keyword>
<feature type="binding site" evidence="1">
    <location>
        <position position="172"/>
    </location>
    <ligand>
        <name>Zn(2+)</name>
        <dbReference type="ChEBI" id="CHEBI:29105"/>
        <note>catalytic</note>
    </ligand>
</feature>
<dbReference type="Gene3D" id="3.40.390.10">
    <property type="entry name" value="Collagenase (Catalytic Domain)"/>
    <property type="match status" value="2"/>
</dbReference>
<keyword evidence="1 2" id="KW-0862">Zinc</keyword>
<name>A0AAZ1XTH9_OREAU</name>
<dbReference type="GO" id="GO:0006508">
    <property type="term" value="P:proteolysis"/>
    <property type="evidence" value="ECO:0007669"/>
    <property type="project" value="UniProtKB-KW"/>
</dbReference>
<dbReference type="InterPro" id="IPR001506">
    <property type="entry name" value="Peptidase_M12A"/>
</dbReference>
<evidence type="ECO:0000313" key="5">
    <source>
        <dbReference type="Proteomes" id="UP000472276"/>
    </source>
</evidence>
<dbReference type="SMART" id="SM00235">
    <property type="entry name" value="ZnMc"/>
    <property type="match status" value="1"/>
</dbReference>
<keyword evidence="1 2" id="KW-0378">Hydrolase</keyword>
<dbReference type="EC" id="3.4.24.-" evidence="2"/>